<feature type="compositionally biased region" description="Basic residues" evidence="1">
    <location>
        <begin position="136"/>
        <end position="164"/>
    </location>
</feature>
<organism evidence="2 3">
    <name type="scientific">Stephania cephalantha</name>
    <dbReference type="NCBI Taxonomy" id="152367"/>
    <lineage>
        <taxon>Eukaryota</taxon>
        <taxon>Viridiplantae</taxon>
        <taxon>Streptophyta</taxon>
        <taxon>Embryophyta</taxon>
        <taxon>Tracheophyta</taxon>
        <taxon>Spermatophyta</taxon>
        <taxon>Magnoliopsida</taxon>
        <taxon>Ranunculales</taxon>
        <taxon>Menispermaceae</taxon>
        <taxon>Menispermoideae</taxon>
        <taxon>Cissampelideae</taxon>
        <taxon>Stephania</taxon>
    </lineage>
</organism>
<feature type="region of interest" description="Disordered" evidence="1">
    <location>
        <begin position="134"/>
        <end position="172"/>
    </location>
</feature>
<sequence length="172" mass="19505">MSDSLPRVTRCALGRKGDSRPSRPPHVTLPLDNHAILPAFFQSAFSMWLIIIHSTSRLHFAPMRVCHVTAFISSSPITSRHVASHNTHHTAISSPCLSCSSICLEMRVSTVSHIFIQFARLSLRLLCSHVSQNSKPQRHHQGYSPMRRRHRDSRKTANRLRTRGGHQFLSQK</sequence>
<dbReference type="AlphaFoldDB" id="A0AAP0HPR1"/>
<reference evidence="2 3" key="1">
    <citation type="submission" date="2024-01" db="EMBL/GenBank/DDBJ databases">
        <title>Genome assemblies of Stephania.</title>
        <authorList>
            <person name="Yang L."/>
        </authorList>
    </citation>
    <scope>NUCLEOTIDE SEQUENCE [LARGE SCALE GENOMIC DNA]</scope>
    <source>
        <strain evidence="2">JXDWG</strain>
        <tissue evidence="2">Leaf</tissue>
    </source>
</reference>
<evidence type="ECO:0000313" key="3">
    <source>
        <dbReference type="Proteomes" id="UP001419268"/>
    </source>
</evidence>
<proteinExistence type="predicted"/>
<accession>A0AAP0HPR1</accession>
<evidence type="ECO:0000256" key="1">
    <source>
        <dbReference type="SAM" id="MobiDB-lite"/>
    </source>
</evidence>
<keyword evidence="3" id="KW-1185">Reference proteome</keyword>
<comment type="caution">
    <text evidence="2">The sequence shown here is derived from an EMBL/GenBank/DDBJ whole genome shotgun (WGS) entry which is preliminary data.</text>
</comment>
<gene>
    <name evidence="2" type="ORF">Scep_025848</name>
</gene>
<dbReference type="EMBL" id="JBBNAG010000011">
    <property type="protein sequence ID" value="KAK9094379.1"/>
    <property type="molecule type" value="Genomic_DNA"/>
</dbReference>
<dbReference type="Proteomes" id="UP001419268">
    <property type="component" value="Unassembled WGS sequence"/>
</dbReference>
<protein>
    <submittedName>
        <fullName evidence="2">Uncharacterized protein</fullName>
    </submittedName>
</protein>
<evidence type="ECO:0000313" key="2">
    <source>
        <dbReference type="EMBL" id="KAK9094379.1"/>
    </source>
</evidence>
<name>A0AAP0HPR1_9MAGN</name>